<dbReference type="RefSeq" id="WP_201633371.1">
    <property type="nucleotide sequence ID" value="NZ_JAEQNB010000002.1"/>
</dbReference>
<dbReference type="NCBIfam" id="NF047422">
    <property type="entry name" value="YfmF_fam"/>
    <property type="match status" value="1"/>
</dbReference>
<proteinExistence type="predicted"/>
<reference evidence="2 3" key="1">
    <citation type="submission" date="2021-01" db="EMBL/GenBank/DDBJ databases">
        <title>Tumebacillus sp. strain ITR2 16S ribosomal RNA gene Genome sequencing and assembly.</title>
        <authorList>
            <person name="Kang M."/>
        </authorList>
    </citation>
    <scope>NUCLEOTIDE SEQUENCE [LARGE SCALE GENOMIC DNA]</scope>
    <source>
        <strain evidence="2 3">ITR2</strain>
    </source>
</reference>
<dbReference type="InterPro" id="IPR007863">
    <property type="entry name" value="Peptidase_M16_C"/>
</dbReference>
<evidence type="ECO:0000259" key="1">
    <source>
        <dbReference type="Pfam" id="PF05193"/>
    </source>
</evidence>
<dbReference type="InterPro" id="IPR011249">
    <property type="entry name" value="Metalloenz_LuxS/M16"/>
</dbReference>
<evidence type="ECO:0000313" key="3">
    <source>
        <dbReference type="Proteomes" id="UP000602284"/>
    </source>
</evidence>
<feature type="domain" description="Peptidase M16 C-terminal" evidence="1">
    <location>
        <begin position="182"/>
        <end position="353"/>
    </location>
</feature>
<dbReference type="Proteomes" id="UP000602284">
    <property type="component" value="Unassembled WGS sequence"/>
</dbReference>
<organism evidence="2 3">
    <name type="scientific">Tumebacillus amylolyticus</name>
    <dbReference type="NCBI Taxonomy" id="2801339"/>
    <lineage>
        <taxon>Bacteria</taxon>
        <taxon>Bacillati</taxon>
        <taxon>Bacillota</taxon>
        <taxon>Bacilli</taxon>
        <taxon>Bacillales</taxon>
        <taxon>Alicyclobacillaceae</taxon>
        <taxon>Tumebacillus</taxon>
    </lineage>
</organism>
<comment type="caution">
    <text evidence="2">The sequence shown here is derived from an EMBL/GenBank/DDBJ whole genome shotgun (WGS) entry which is preliminary data.</text>
</comment>
<name>A0ABS1J8R6_9BACL</name>
<dbReference type="Pfam" id="PF05193">
    <property type="entry name" value="Peptidase_M16_C"/>
    <property type="match status" value="1"/>
</dbReference>
<dbReference type="PANTHER" id="PTHR11851">
    <property type="entry name" value="METALLOPROTEASE"/>
    <property type="match status" value="1"/>
</dbReference>
<gene>
    <name evidence="2" type="ORF">JJB07_08025</name>
</gene>
<accession>A0ABS1J8R6</accession>
<dbReference type="PANTHER" id="PTHR11851:SF186">
    <property type="entry name" value="INACTIVE METALLOPROTEASE YMFF-RELATED"/>
    <property type="match status" value="1"/>
</dbReference>
<dbReference type="SUPFAM" id="SSF63411">
    <property type="entry name" value="LuxS/MPP-like metallohydrolase"/>
    <property type="match status" value="2"/>
</dbReference>
<protein>
    <submittedName>
        <fullName evidence="2">Insulinase family protein</fullName>
    </submittedName>
</protein>
<keyword evidence="3" id="KW-1185">Reference proteome</keyword>
<dbReference type="Gene3D" id="3.30.830.10">
    <property type="entry name" value="Metalloenzyme, LuxS/M16 peptidase-like"/>
    <property type="match status" value="2"/>
</dbReference>
<evidence type="ECO:0000313" key="2">
    <source>
        <dbReference type="EMBL" id="MBL0386595.1"/>
    </source>
</evidence>
<sequence>MSQFVTREGHGMHVHVLPTKKYKMTTIVVDLVQEIRAETVTGMALIPYVLMRGTKQHPTAEKLQLALDDLYGATLHTAILKKGDRQVIDFTMSVPNEKFLNTEENLFEKALEIIAGVFIDPVTENGGFSPEYVNAEKEQQKKRMAAIIDDKNSYARERCLEEMTKGQPFSLPRLGFENELETITPQELYSLYQKVIKTAPTQVYVIGDVEPEQVFEQIFRALGFERTVQDLFAPSQRAHEKREVKRVVDHMDVKQGKLNVGFWTNLDYDSDDYCAMLMFNGIYGTFPHSKLFLNVREKNSLAYYASSRHDGLKGILYVQSGVEFANMEKALAIIVEQLEEMKKGNITDQELDFTLKGYINAFKTSLDQPTTLADSHLNGLVGGKMRSHEELIEQLQKVTKDDIVRVAQGVQLDTVYMLRDKEGESHA</sequence>
<dbReference type="EMBL" id="JAEQNB010000002">
    <property type="protein sequence ID" value="MBL0386595.1"/>
    <property type="molecule type" value="Genomic_DNA"/>
</dbReference>
<dbReference type="InterPro" id="IPR050361">
    <property type="entry name" value="MPP/UQCRC_Complex"/>
</dbReference>